<organism evidence="2 3">
    <name type="scientific">Haematobacter massiliensis</name>
    <dbReference type="NCBI Taxonomy" id="195105"/>
    <lineage>
        <taxon>Bacteria</taxon>
        <taxon>Pseudomonadati</taxon>
        <taxon>Pseudomonadota</taxon>
        <taxon>Alphaproteobacteria</taxon>
        <taxon>Rhodobacterales</taxon>
        <taxon>Paracoccaceae</taxon>
        <taxon>Haematobacter</taxon>
    </lineage>
</organism>
<dbReference type="RefSeq" id="WP_035708900.1">
    <property type="nucleotide sequence ID" value="NZ_CP035510.1"/>
</dbReference>
<proteinExistence type="predicted"/>
<dbReference type="AlphaFoldDB" id="A0A086Y815"/>
<name>A0A086Y815_9RHOB</name>
<dbReference type="EMBL" id="JGYG01000003">
    <property type="protein sequence ID" value="KFI30415.1"/>
    <property type="molecule type" value="Genomic_DNA"/>
</dbReference>
<dbReference type="STRING" id="195105.CN97_12645"/>
<comment type="caution">
    <text evidence="2">The sequence shown here is derived from an EMBL/GenBank/DDBJ whole genome shotgun (WGS) entry which is preliminary data.</text>
</comment>
<gene>
    <name evidence="2" type="ORF">CN97_12645</name>
</gene>
<evidence type="ECO:0000313" key="2">
    <source>
        <dbReference type="EMBL" id="KFI30415.1"/>
    </source>
</evidence>
<sequence length="126" mass="14077">MNRQMMLFDYIAAVWSRPMDDGHDCARFADDWYRAVHGESLMPFNYRSQGRALARLRKMGFADHVAYLATRLEECPVALGQVGDIAAVPGQQYPALGIVQGEGIYAPMPTGKIVVPLTAAERMFRL</sequence>
<dbReference type="InterPro" id="IPR053802">
    <property type="entry name" value="DUF6950"/>
</dbReference>
<evidence type="ECO:0000313" key="3">
    <source>
        <dbReference type="Proteomes" id="UP000028826"/>
    </source>
</evidence>
<reference evidence="2 3" key="1">
    <citation type="submission" date="2014-03" db="EMBL/GenBank/DDBJ databases">
        <title>Genome of Haematobacter massiliensis CCUG 47968.</title>
        <authorList>
            <person name="Wang D."/>
            <person name="Wang G."/>
        </authorList>
    </citation>
    <scope>NUCLEOTIDE SEQUENCE [LARGE SCALE GENOMIC DNA]</scope>
    <source>
        <strain evidence="2 3">CCUG 47968</strain>
    </source>
</reference>
<dbReference type="Pfam" id="PF22262">
    <property type="entry name" value="DUF6950"/>
    <property type="match status" value="1"/>
</dbReference>
<dbReference type="Proteomes" id="UP000028826">
    <property type="component" value="Unassembled WGS sequence"/>
</dbReference>
<protein>
    <recommendedName>
        <fullName evidence="1">DUF6950 domain-containing protein</fullName>
    </recommendedName>
</protein>
<feature type="domain" description="DUF6950" evidence="1">
    <location>
        <begin position="6"/>
        <end position="125"/>
    </location>
</feature>
<keyword evidence="3" id="KW-1185">Reference proteome</keyword>
<evidence type="ECO:0000259" key="1">
    <source>
        <dbReference type="Pfam" id="PF22262"/>
    </source>
</evidence>
<accession>A0A086Y815</accession>